<evidence type="ECO:0000313" key="7">
    <source>
        <dbReference type="Proteomes" id="UP001175261"/>
    </source>
</evidence>
<reference evidence="6" key="1">
    <citation type="submission" date="2022-10" db="EMBL/GenBank/DDBJ databases">
        <title>Determination and structural analysis of whole genome sequence of Sarocladium strictum F4-1.</title>
        <authorList>
            <person name="Hu L."/>
            <person name="Jiang Y."/>
        </authorList>
    </citation>
    <scope>NUCLEOTIDE SEQUENCE</scope>
    <source>
        <strain evidence="6">F4-1</strain>
    </source>
</reference>
<evidence type="ECO:0000256" key="4">
    <source>
        <dbReference type="ARBA" id="ARBA00023239"/>
    </source>
</evidence>
<keyword evidence="7" id="KW-1185">Reference proteome</keyword>
<organism evidence="6 7">
    <name type="scientific">Sarocladium strictum</name>
    <name type="common">Black bundle disease fungus</name>
    <name type="synonym">Acremonium strictum</name>
    <dbReference type="NCBI Taxonomy" id="5046"/>
    <lineage>
        <taxon>Eukaryota</taxon>
        <taxon>Fungi</taxon>
        <taxon>Dikarya</taxon>
        <taxon>Ascomycota</taxon>
        <taxon>Pezizomycotina</taxon>
        <taxon>Sordariomycetes</taxon>
        <taxon>Hypocreomycetidae</taxon>
        <taxon>Hypocreales</taxon>
        <taxon>Sarocladiaceae</taxon>
        <taxon>Sarocladium</taxon>
    </lineage>
</organism>
<gene>
    <name evidence="6" type="ORF">NLU13_6512</name>
</gene>
<dbReference type="Pfam" id="PF04828">
    <property type="entry name" value="GFA"/>
    <property type="match status" value="1"/>
</dbReference>
<protein>
    <recommendedName>
        <fullName evidence="5">CENP-V/GFA domain-containing protein</fullName>
    </recommendedName>
</protein>
<dbReference type="PANTHER" id="PTHR33337">
    <property type="entry name" value="GFA DOMAIN-CONTAINING PROTEIN"/>
    <property type="match status" value="1"/>
</dbReference>
<dbReference type="GO" id="GO:0046872">
    <property type="term" value="F:metal ion binding"/>
    <property type="evidence" value="ECO:0007669"/>
    <property type="project" value="UniProtKB-KW"/>
</dbReference>
<dbReference type="InterPro" id="IPR006913">
    <property type="entry name" value="CENP-V/GFA"/>
</dbReference>
<dbReference type="GO" id="GO:0016846">
    <property type="term" value="F:carbon-sulfur lyase activity"/>
    <property type="evidence" value="ECO:0007669"/>
    <property type="project" value="InterPro"/>
</dbReference>
<dbReference type="EMBL" id="JAPDFR010000005">
    <property type="protein sequence ID" value="KAK0386677.1"/>
    <property type="molecule type" value="Genomic_DNA"/>
</dbReference>
<evidence type="ECO:0000256" key="2">
    <source>
        <dbReference type="ARBA" id="ARBA00022723"/>
    </source>
</evidence>
<dbReference type="Proteomes" id="UP001175261">
    <property type="component" value="Unassembled WGS sequence"/>
</dbReference>
<dbReference type="PROSITE" id="PS51891">
    <property type="entry name" value="CENP_V_GFA"/>
    <property type="match status" value="1"/>
</dbReference>
<comment type="similarity">
    <text evidence="1">Belongs to the Gfa family.</text>
</comment>
<dbReference type="PANTHER" id="PTHR33337:SF40">
    <property type="entry name" value="CENP-V_GFA DOMAIN-CONTAINING PROTEIN-RELATED"/>
    <property type="match status" value="1"/>
</dbReference>
<evidence type="ECO:0000256" key="1">
    <source>
        <dbReference type="ARBA" id="ARBA00005495"/>
    </source>
</evidence>
<accession>A0AA39GG08</accession>
<dbReference type="Gene3D" id="3.90.1590.10">
    <property type="entry name" value="glutathione-dependent formaldehyde- activating enzyme (gfa)"/>
    <property type="match status" value="1"/>
</dbReference>
<dbReference type="SUPFAM" id="SSF51316">
    <property type="entry name" value="Mss4-like"/>
    <property type="match status" value="1"/>
</dbReference>
<dbReference type="AlphaFoldDB" id="A0AA39GG08"/>
<comment type="caution">
    <text evidence="6">The sequence shown here is derived from an EMBL/GenBank/DDBJ whole genome shotgun (WGS) entry which is preliminary data.</text>
</comment>
<keyword evidence="2" id="KW-0479">Metal-binding</keyword>
<evidence type="ECO:0000259" key="5">
    <source>
        <dbReference type="PROSITE" id="PS51891"/>
    </source>
</evidence>
<name>A0AA39GG08_SARSR</name>
<dbReference type="InterPro" id="IPR011057">
    <property type="entry name" value="Mss4-like_sf"/>
</dbReference>
<feature type="domain" description="CENP-V/GFA" evidence="5">
    <location>
        <begin position="5"/>
        <end position="109"/>
    </location>
</feature>
<evidence type="ECO:0000256" key="3">
    <source>
        <dbReference type="ARBA" id="ARBA00022833"/>
    </source>
</evidence>
<keyword evidence="3" id="KW-0862">Zinc</keyword>
<evidence type="ECO:0000313" key="6">
    <source>
        <dbReference type="EMBL" id="KAK0386677.1"/>
    </source>
</evidence>
<sequence length="137" mass="15831">MPQTFSGSCVCQSLQYNLSLDSPDDARTSLCHCHSCRRAFGTNFGLTMKVPLESFDYTKGTPTKFRQDNGVVREFCKECAAYICEYGEQAVDKFRYIMWGTVDEADQFLPKGEFFCRDRVKWMPEIPGIFHKREVHT</sequence>
<proteinExistence type="inferred from homology"/>
<keyword evidence="4" id="KW-0456">Lyase</keyword>